<evidence type="ECO:0000313" key="11">
    <source>
        <dbReference type="EMBL" id="ODC04242.1"/>
    </source>
</evidence>
<keyword evidence="4 8" id="KW-0732">Signal</keyword>
<dbReference type="GO" id="GO:0043165">
    <property type="term" value="P:Gram-negative-bacterium-type cell outer membrane assembly"/>
    <property type="evidence" value="ECO:0007669"/>
    <property type="project" value="UniProtKB-UniRule"/>
</dbReference>
<dbReference type="InterPro" id="IPR010827">
    <property type="entry name" value="BamA/TamA_POTRA"/>
</dbReference>
<feature type="domain" description="POTRA" evidence="10">
    <location>
        <begin position="33"/>
        <end position="100"/>
    </location>
</feature>
<dbReference type="Gene3D" id="2.40.160.50">
    <property type="entry name" value="membrane protein fhac: a member of the omp85/tpsb transporter family"/>
    <property type="match status" value="1"/>
</dbReference>
<dbReference type="FunFam" id="3.10.20.310:FF:000001">
    <property type="entry name" value="Outer membrane protein assembly factor BamA"/>
    <property type="match status" value="1"/>
</dbReference>
<dbReference type="InterPro" id="IPR039910">
    <property type="entry name" value="D15-like"/>
</dbReference>
<dbReference type="Proteomes" id="UP000094291">
    <property type="component" value="Unassembled WGS sequence"/>
</dbReference>
<comment type="function">
    <text evidence="8">Part of the outer membrane protein assembly complex, which is involved in assembly and insertion of beta-barrel proteins into the outer membrane.</text>
</comment>
<dbReference type="PROSITE" id="PS51779">
    <property type="entry name" value="POTRA"/>
    <property type="match status" value="4"/>
</dbReference>
<dbReference type="Pfam" id="PF01103">
    <property type="entry name" value="Omp85"/>
    <property type="match status" value="1"/>
</dbReference>
<gene>
    <name evidence="8" type="primary">bamA</name>
    <name evidence="11" type="ORF">BFW38_12585</name>
</gene>
<dbReference type="AlphaFoldDB" id="A0A1E2VBK0"/>
<dbReference type="GO" id="GO:0051205">
    <property type="term" value="P:protein insertion into membrane"/>
    <property type="evidence" value="ECO:0007669"/>
    <property type="project" value="UniProtKB-UniRule"/>
</dbReference>
<feature type="domain" description="POTRA" evidence="10">
    <location>
        <begin position="101"/>
        <end position="181"/>
    </location>
</feature>
<dbReference type="InterPro" id="IPR000184">
    <property type="entry name" value="Bac_surfAg_D15"/>
</dbReference>
<dbReference type="PANTHER" id="PTHR12815:SF23">
    <property type="entry name" value="OUTER MEMBRANE PROTEIN ASSEMBLY FACTOR BAMA"/>
    <property type="match status" value="1"/>
</dbReference>
<dbReference type="Gene3D" id="3.10.20.310">
    <property type="entry name" value="membrane protein fhac"/>
    <property type="match status" value="5"/>
</dbReference>
<evidence type="ECO:0000256" key="4">
    <source>
        <dbReference type="ARBA" id="ARBA00022729"/>
    </source>
</evidence>
<protein>
    <recommendedName>
        <fullName evidence="8 9">Outer membrane protein assembly factor BamA</fullName>
    </recommendedName>
</protein>
<evidence type="ECO:0000256" key="5">
    <source>
        <dbReference type="ARBA" id="ARBA00022737"/>
    </source>
</evidence>
<dbReference type="OrthoDB" id="9803054at2"/>
<evidence type="ECO:0000256" key="9">
    <source>
        <dbReference type="NCBIfam" id="TIGR03303"/>
    </source>
</evidence>
<dbReference type="InterPro" id="IPR023707">
    <property type="entry name" value="OM_assembly_BamA"/>
</dbReference>
<feature type="domain" description="POTRA" evidence="10">
    <location>
        <begin position="184"/>
        <end position="272"/>
    </location>
</feature>
<keyword evidence="7 8" id="KW-0998">Cell outer membrane</keyword>
<evidence type="ECO:0000313" key="12">
    <source>
        <dbReference type="Proteomes" id="UP000094291"/>
    </source>
</evidence>
<organism evidence="11 12">
    <name type="scientific">Terasakiispira papahanaumokuakeensis</name>
    <dbReference type="NCBI Taxonomy" id="197479"/>
    <lineage>
        <taxon>Bacteria</taxon>
        <taxon>Pseudomonadati</taxon>
        <taxon>Pseudomonadota</taxon>
        <taxon>Gammaproteobacteria</taxon>
        <taxon>Oceanospirillales</taxon>
        <taxon>Terasakiispira</taxon>
    </lineage>
</organism>
<dbReference type="PIRSF" id="PIRSF006076">
    <property type="entry name" value="OM_assembly_OMP85"/>
    <property type="match status" value="1"/>
</dbReference>
<evidence type="ECO:0000256" key="7">
    <source>
        <dbReference type="ARBA" id="ARBA00023237"/>
    </source>
</evidence>
<dbReference type="InterPro" id="IPR034746">
    <property type="entry name" value="POTRA"/>
</dbReference>
<comment type="similarity">
    <text evidence="8">Belongs to the BamA family.</text>
</comment>
<name>A0A1E2VBK0_9GAMM</name>
<dbReference type="GO" id="GO:1990063">
    <property type="term" value="C:Bam protein complex"/>
    <property type="evidence" value="ECO:0007669"/>
    <property type="project" value="TreeGrafter"/>
</dbReference>
<feature type="signal peptide" evidence="8">
    <location>
        <begin position="1"/>
        <end position="28"/>
    </location>
</feature>
<keyword evidence="6 8" id="KW-0472">Membrane</keyword>
<keyword evidence="12" id="KW-1185">Reference proteome</keyword>
<dbReference type="RefSeq" id="WP_068999208.1">
    <property type="nucleotide sequence ID" value="NZ_MDTQ01000001.1"/>
</dbReference>
<keyword evidence="2 8" id="KW-1134">Transmembrane beta strand</keyword>
<keyword evidence="5 8" id="KW-0677">Repeat</keyword>
<proteinExistence type="inferred from homology"/>
<accession>A0A1E2VBK0</accession>
<feature type="chain" id="PRO_5009353977" description="Outer membrane protein assembly factor BamA" evidence="8">
    <location>
        <begin position="29"/>
        <end position="791"/>
    </location>
</feature>
<dbReference type="Pfam" id="PF07244">
    <property type="entry name" value="POTRA"/>
    <property type="match status" value="4"/>
</dbReference>
<dbReference type="HAMAP" id="MF_01430">
    <property type="entry name" value="OM_assembly_BamA"/>
    <property type="match status" value="1"/>
</dbReference>
<reference evidence="11 12" key="1">
    <citation type="submission" date="2016-08" db="EMBL/GenBank/DDBJ databases">
        <authorList>
            <person name="Seilhamer J.J."/>
        </authorList>
    </citation>
    <scope>NUCLEOTIDE SEQUENCE [LARGE SCALE GENOMIC DNA]</scope>
    <source>
        <strain evidence="11 12">PH27A</strain>
    </source>
</reference>
<evidence type="ECO:0000256" key="2">
    <source>
        <dbReference type="ARBA" id="ARBA00022452"/>
    </source>
</evidence>
<comment type="subcellular location">
    <subcellularLocation>
        <location evidence="8">Cell outer membrane</location>
    </subcellularLocation>
    <subcellularLocation>
        <location evidence="1">Membrane</location>
    </subcellularLocation>
</comment>
<comment type="caution">
    <text evidence="11">The sequence shown here is derived from an EMBL/GenBank/DDBJ whole genome shotgun (WGS) entry which is preliminary data.</text>
</comment>
<evidence type="ECO:0000256" key="8">
    <source>
        <dbReference type="HAMAP-Rule" id="MF_01430"/>
    </source>
</evidence>
<dbReference type="STRING" id="197479.BFW38_12585"/>
<evidence type="ECO:0000259" key="10">
    <source>
        <dbReference type="PROSITE" id="PS51779"/>
    </source>
</evidence>
<dbReference type="EMBL" id="MDTQ01000001">
    <property type="protein sequence ID" value="ODC04242.1"/>
    <property type="molecule type" value="Genomic_DNA"/>
</dbReference>
<comment type="subunit">
    <text evidence="8">Part of the Bam complex.</text>
</comment>
<keyword evidence="3 8" id="KW-0812">Transmembrane</keyword>
<sequence length="791" mass="87879" precursor="true">MEALSVKSSGLLPWCLALLCAASVQANAETQDFKVSDIRVEGLQRVSAGTVFAELPLRVGQTVDTQALSDAAKKVFKSGLFDDLKLARDHDVLIVKVQERPMLSALDIEGNQKVSTDDLKAGLKQTGLEEGQVFRRSTLEKIQLELERMYHAQGRYNASITTDVEKMPRNQVKVSIQINEGTVATIKRINIVGNHAFDNDTLLGRFELEEDSPWSLFSSADQYSREKLTGDLEKLRSWYLDRGYLRFSIESTQVSISPDKQDIYITVNVHEGDRYKVSQVDLAGDLILDKSKLEPLIALQAGQTFSRSLMTASSEAIRQRLGAEGYTYANVNGAPNIDDEKKEVAIRFVVDPGRRHYVRQISFRGNVTTQDEVLRREMTQMEGGWASTDKIQQSKANLERLGYFKTVNVETHKVPGRSDQIDVDYNVEEQASGSISASVGYSQSSGIIYGAQLSQRNFLGTGNTVSVGANKSDYRTSYNFNYYNPYYTIDGISRGYDVFYRKTNYDETDVSNFATDTYGANVTYGYPISNDTRLSLSLGFDETRIRAEEIGGAIAVQEITEFTDEYGDDFWAWKATGRWTQNRLNKGVLATAGSYQTVSLEVAVPGSDYTFYKLNYRGQKYFPIAQDWSLKFRTDLGYGAGFGDYKRLPFYENYYSGGLGSVRGYESNTLGPRGTPSAAARADGEDGDPFGGNILAEGSIELIFPLPFVEDQSSMQTTLFLDGGTVFSDDCYDVSTDCSSGISGDELRFSTGIGLTWLTALGPLTFSVAKALNPDDEDETQFFQFSLGQTF</sequence>
<evidence type="ECO:0000256" key="1">
    <source>
        <dbReference type="ARBA" id="ARBA00004370"/>
    </source>
</evidence>
<dbReference type="NCBIfam" id="TIGR03303">
    <property type="entry name" value="OM_YaeT"/>
    <property type="match status" value="1"/>
</dbReference>
<evidence type="ECO:0000256" key="6">
    <source>
        <dbReference type="ARBA" id="ARBA00023136"/>
    </source>
</evidence>
<evidence type="ECO:0000256" key="3">
    <source>
        <dbReference type="ARBA" id="ARBA00022692"/>
    </source>
</evidence>
<feature type="domain" description="POTRA" evidence="10">
    <location>
        <begin position="356"/>
        <end position="430"/>
    </location>
</feature>
<dbReference type="PANTHER" id="PTHR12815">
    <property type="entry name" value="SORTING AND ASSEMBLY MACHINERY SAMM50 PROTEIN FAMILY MEMBER"/>
    <property type="match status" value="1"/>
</dbReference>
<dbReference type="FunFam" id="3.10.20.310:FF:000002">
    <property type="entry name" value="Outer membrane protein assembly factor BamA"/>
    <property type="match status" value="1"/>
</dbReference>